<dbReference type="Proteomes" id="UP000323506">
    <property type="component" value="Chromosome A12"/>
</dbReference>
<reference evidence="1 2" key="1">
    <citation type="submission" date="2019-06" db="EMBL/GenBank/DDBJ databases">
        <title>WGS assembly of Gossypium darwinii.</title>
        <authorList>
            <person name="Chen Z.J."/>
            <person name="Sreedasyam A."/>
            <person name="Ando A."/>
            <person name="Song Q."/>
            <person name="De L."/>
            <person name="Hulse-Kemp A."/>
            <person name="Ding M."/>
            <person name="Ye W."/>
            <person name="Kirkbride R."/>
            <person name="Jenkins J."/>
            <person name="Plott C."/>
            <person name="Lovell J."/>
            <person name="Lin Y.-M."/>
            <person name="Vaughn R."/>
            <person name="Liu B."/>
            <person name="Li W."/>
            <person name="Simpson S."/>
            <person name="Scheffler B."/>
            <person name="Saski C."/>
            <person name="Grover C."/>
            <person name="Hu G."/>
            <person name="Conover J."/>
            <person name="Carlson J."/>
            <person name="Shu S."/>
            <person name="Boston L."/>
            <person name="Williams M."/>
            <person name="Peterson D."/>
            <person name="Mcgee K."/>
            <person name="Jones D."/>
            <person name="Wendel J."/>
            <person name="Stelly D."/>
            <person name="Grimwood J."/>
            <person name="Schmutz J."/>
        </authorList>
    </citation>
    <scope>NUCLEOTIDE SEQUENCE [LARGE SCALE GENOMIC DNA]</scope>
    <source>
        <strain evidence="1">1808015.09</strain>
    </source>
</reference>
<sequence>MREQCINGHFAIGLYHYNVHRESLKPREGLTNGHSFSRNRLKHRTRHNSVALDKLTLVAMNNSCQDNYVPIRRDSSVHVIFKAIRWRSQPIQQTRRMPERYALDTNHPKTVPNNRNSRGMHNSMLRTLISPCN</sequence>
<accession>A0A5D2EEJ4</accession>
<name>A0A5D2EEJ4_GOSDA</name>
<keyword evidence="2" id="KW-1185">Reference proteome</keyword>
<evidence type="ECO:0000313" key="1">
    <source>
        <dbReference type="EMBL" id="TYG91621.1"/>
    </source>
</evidence>
<protein>
    <submittedName>
        <fullName evidence="1">Uncharacterized protein</fullName>
    </submittedName>
</protein>
<dbReference type="EMBL" id="CM017699">
    <property type="protein sequence ID" value="TYG91621.1"/>
    <property type="molecule type" value="Genomic_DNA"/>
</dbReference>
<gene>
    <name evidence="1" type="ORF">ES288_A12G276900v1</name>
</gene>
<dbReference type="AlphaFoldDB" id="A0A5D2EEJ4"/>
<proteinExistence type="predicted"/>
<evidence type="ECO:0000313" key="2">
    <source>
        <dbReference type="Proteomes" id="UP000323506"/>
    </source>
</evidence>
<organism evidence="1 2">
    <name type="scientific">Gossypium darwinii</name>
    <name type="common">Darwin's cotton</name>
    <name type="synonym">Gossypium barbadense var. darwinii</name>
    <dbReference type="NCBI Taxonomy" id="34276"/>
    <lineage>
        <taxon>Eukaryota</taxon>
        <taxon>Viridiplantae</taxon>
        <taxon>Streptophyta</taxon>
        <taxon>Embryophyta</taxon>
        <taxon>Tracheophyta</taxon>
        <taxon>Spermatophyta</taxon>
        <taxon>Magnoliopsida</taxon>
        <taxon>eudicotyledons</taxon>
        <taxon>Gunneridae</taxon>
        <taxon>Pentapetalae</taxon>
        <taxon>rosids</taxon>
        <taxon>malvids</taxon>
        <taxon>Malvales</taxon>
        <taxon>Malvaceae</taxon>
        <taxon>Malvoideae</taxon>
        <taxon>Gossypium</taxon>
    </lineage>
</organism>